<protein>
    <submittedName>
        <fullName evidence="1">Uncharacterized protein</fullName>
    </submittedName>
</protein>
<organism evidence="1 2">
    <name type="scientific">Candidatus Blautia stercorigallinarum</name>
    <dbReference type="NCBI Taxonomy" id="2838501"/>
    <lineage>
        <taxon>Bacteria</taxon>
        <taxon>Bacillati</taxon>
        <taxon>Bacillota</taxon>
        <taxon>Clostridia</taxon>
        <taxon>Lachnospirales</taxon>
        <taxon>Lachnospiraceae</taxon>
        <taxon>Blautia</taxon>
    </lineage>
</organism>
<reference evidence="1" key="2">
    <citation type="submission" date="2021-04" db="EMBL/GenBank/DDBJ databases">
        <authorList>
            <person name="Gilroy R."/>
        </authorList>
    </citation>
    <scope>NUCLEOTIDE SEQUENCE</scope>
    <source>
        <strain evidence="1">CHK195-9823</strain>
    </source>
</reference>
<proteinExistence type="predicted"/>
<gene>
    <name evidence="1" type="ORF">H9747_11585</name>
</gene>
<name>A0A9D1TG70_9FIRM</name>
<dbReference type="Proteomes" id="UP000886814">
    <property type="component" value="Unassembled WGS sequence"/>
</dbReference>
<comment type="caution">
    <text evidence="1">The sequence shown here is derived from an EMBL/GenBank/DDBJ whole genome shotgun (WGS) entry which is preliminary data.</text>
</comment>
<dbReference type="AlphaFoldDB" id="A0A9D1TG70"/>
<evidence type="ECO:0000313" key="2">
    <source>
        <dbReference type="Proteomes" id="UP000886814"/>
    </source>
</evidence>
<dbReference type="EMBL" id="DXIQ01000076">
    <property type="protein sequence ID" value="HIV39614.1"/>
    <property type="molecule type" value="Genomic_DNA"/>
</dbReference>
<reference evidence="1" key="1">
    <citation type="journal article" date="2021" name="PeerJ">
        <title>Extensive microbial diversity within the chicken gut microbiome revealed by metagenomics and culture.</title>
        <authorList>
            <person name="Gilroy R."/>
            <person name="Ravi A."/>
            <person name="Getino M."/>
            <person name="Pursley I."/>
            <person name="Horton D.L."/>
            <person name="Alikhan N.F."/>
            <person name="Baker D."/>
            <person name="Gharbi K."/>
            <person name="Hall N."/>
            <person name="Watson M."/>
            <person name="Adriaenssens E.M."/>
            <person name="Foster-Nyarko E."/>
            <person name="Jarju S."/>
            <person name="Secka A."/>
            <person name="Antonio M."/>
            <person name="Oren A."/>
            <person name="Chaudhuri R.R."/>
            <person name="La Ragione R."/>
            <person name="Hildebrand F."/>
            <person name="Pallen M.J."/>
        </authorList>
    </citation>
    <scope>NUCLEOTIDE SEQUENCE</scope>
    <source>
        <strain evidence="1">CHK195-9823</strain>
    </source>
</reference>
<sequence>MNFLKSKKKVIIILLILVVIAGAFGIYQYTRPKEVTNYDVEFEADQEKPEDEDTPSGVEEGIQIPGYESITIPAGTTDVSVELMNPEENNVYFEISFYLPETDETIYTSKMIQPGQHLYEITLDKAMEAGEYPLTIRYATYSADEAMTPRNGAEVNCTLIVR</sequence>
<evidence type="ECO:0000313" key="1">
    <source>
        <dbReference type="EMBL" id="HIV39614.1"/>
    </source>
</evidence>
<accession>A0A9D1TG70</accession>